<evidence type="ECO:0000313" key="15">
    <source>
        <dbReference type="Proteomes" id="UP000440224"/>
    </source>
</evidence>
<comment type="similarity">
    <text evidence="3 10">Belongs to the acyl-CoA dehydrogenase family.</text>
</comment>
<evidence type="ECO:0000313" key="14">
    <source>
        <dbReference type="EMBL" id="MRG96533.1"/>
    </source>
</evidence>
<dbReference type="Pfam" id="PF00441">
    <property type="entry name" value="Acyl-CoA_dh_1"/>
    <property type="match status" value="1"/>
</dbReference>
<dbReference type="Proteomes" id="UP000440224">
    <property type="component" value="Unassembled WGS sequence"/>
</dbReference>
<accession>A0A6N7PX12</accession>
<comment type="function">
    <text evidence="7">Catalyzes the dehydrogenation at the alpha-beta position of ACP-bound acyl chains. This results in the introduction of a double bond in the lipidic chain, which is further transferred to the epsilon-amino group of lysine residue in the mycobactin core by MbtK.</text>
</comment>
<evidence type="ECO:0000256" key="4">
    <source>
        <dbReference type="ARBA" id="ARBA00022630"/>
    </source>
</evidence>
<dbReference type="GO" id="GO:0003995">
    <property type="term" value="F:acyl-CoA dehydrogenase activity"/>
    <property type="evidence" value="ECO:0007669"/>
    <property type="project" value="InterPro"/>
</dbReference>
<evidence type="ECO:0000256" key="8">
    <source>
        <dbReference type="ARBA" id="ARBA00040394"/>
    </source>
</evidence>
<dbReference type="Pfam" id="PF02771">
    <property type="entry name" value="Acyl-CoA_dh_N"/>
    <property type="match status" value="1"/>
</dbReference>
<dbReference type="InterPro" id="IPR006091">
    <property type="entry name" value="Acyl-CoA_Oxase/DH_mid-dom"/>
</dbReference>
<feature type="domain" description="Acyl-CoA dehydrogenase/oxidase N-terminal" evidence="13">
    <location>
        <begin position="8"/>
        <end position="118"/>
    </location>
</feature>
<comment type="cofactor">
    <cofactor evidence="1 10">
        <name>FAD</name>
        <dbReference type="ChEBI" id="CHEBI:57692"/>
    </cofactor>
</comment>
<evidence type="ECO:0000256" key="9">
    <source>
        <dbReference type="ARBA" id="ARBA00042660"/>
    </source>
</evidence>
<evidence type="ECO:0000259" key="12">
    <source>
        <dbReference type="Pfam" id="PF02770"/>
    </source>
</evidence>
<keyword evidence="4 10" id="KW-0285">Flavoprotein</keyword>
<evidence type="ECO:0000256" key="2">
    <source>
        <dbReference type="ARBA" id="ARBA00005102"/>
    </source>
</evidence>
<dbReference type="InterPro" id="IPR013786">
    <property type="entry name" value="AcylCoA_DH/ox_N"/>
</dbReference>
<dbReference type="Gene3D" id="1.10.540.10">
    <property type="entry name" value="Acyl-CoA dehydrogenase/oxidase, N-terminal domain"/>
    <property type="match status" value="1"/>
</dbReference>
<dbReference type="GO" id="GO:0033539">
    <property type="term" value="P:fatty acid beta-oxidation using acyl-CoA dehydrogenase"/>
    <property type="evidence" value="ECO:0007669"/>
    <property type="project" value="TreeGrafter"/>
</dbReference>
<gene>
    <name evidence="14" type="ORF">GF068_32105</name>
</gene>
<dbReference type="InterPro" id="IPR037069">
    <property type="entry name" value="AcylCoA_DH/ox_N_sf"/>
</dbReference>
<comment type="caution">
    <text evidence="14">The sequence shown here is derived from an EMBL/GenBank/DDBJ whole genome shotgun (WGS) entry which is preliminary data.</text>
</comment>
<evidence type="ECO:0000256" key="5">
    <source>
        <dbReference type="ARBA" id="ARBA00022827"/>
    </source>
</evidence>
<dbReference type="InterPro" id="IPR050741">
    <property type="entry name" value="Acyl-CoA_dehydrogenase"/>
</dbReference>
<dbReference type="FunFam" id="1.10.540.10:FF:000009">
    <property type="entry name" value="Probable acyl-CoA dehydrogenase"/>
    <property type="match status" value="1"/>
</dbReference>
<evidence type="ECO:0000256" key="3">
    <source>
        <dbReference type="ARBA" id="ARBA00009347"/>
    </source>
</evidence>
<evidence type="ECO:0000256" key="10">
    <source>
        <dbReference type="RuleBase" id="RU362125"/>
    </source>
</evidence>
<dbReference type="PROSITE" id="PS00073">
    <property type="entry name" value="ACYL_COA_DH_2"/>
    <property type="match status" value="1"/>
</dbReference>
<dbReference type="GO" id="GO:0005737">
    <property type="term" value="C:cytoplasm"/>
    <property type="evidence" value="ECO:0007669"/>
    <property type="project" value="TreeGrafter"/>
</dbReference>
<feature type="domain" description="Acyl-CoA dehydrogenase/oxidase C-terminal" evidence="11">
    <location>
        <begin position="231"/>
        <end position="379"/>
    </location>
</feature>
<name>A0A6N7PX12_9BACT</name>
<proteinExistence type="inferred from homology"/>
<evidence type="ECO:0000256" key="7">
    <source>
        <dbReference type="ARBA" id="ARBA00037085"/>
    </source>
</evidence>
<keyword evidence="5 10" id="KW-0274">FAD</keyword>
<dbReference type="PANTHER" id="PTHR48083">
    <property type="entry name" value="MEDIUM-CHAIN SPECIFIC ACYL-COA DEHYDROGENASE, MITOCHONDRIAL-RELATED"/>
    <property type="match status" value="1"/>
</dbReference>
<evidence type="ECO:0000259" key="13">
    <source>
        <dbReference type="Pfam" id="PF02771"/>
    </source>
</evidence>
<dbReference type="GO" id="GO:0050660">
    <property type="term" value="F:flavin adenine dinucleotide binding"/>
    <property type="evidence" value="ECO:0007669"/>
    <property type="project" value="InterPro"/>
</dbReference>
<dbReference type="FunFam" id="1.20.140.10:FF:000001">
    <property type="entry name" value="Acyl-CoA dehydrogenase"/>
    <property type="match status" value="1"/>
</dbReference>
<keyword evidence="6 10" id="KW-0560">Oxidoreductase</keyword>
<dbReference type="AlphaFoldDB" id="A0A6N7PX12"/>
<dbReference type="SUPFAM" id="SSF56645">
    <property type="entry name" value="Acyl-CoA dehydrogenase NM domain-like"/>
    <property type="match status" value="1"/>
</dbReference>
<feature type="domain" description="Acyl-CoA oxidase/dehydrogenase middle" evidence="12">
    <location>
        <begin position="122"/>
        <end position="219"/>
    </location>
</feature>
<comment type="pathway">
    <text evidence="2">Siderophore biosynthesis; mycobactin biosynthesis.</text>
</comment>
<dbReference type="InterPro" id="IPR009100">
    <property type="entry name" value="AcylCoA_DH/oxidase_NM_dom_sf"/>
</dbReference>
<dbReference type="InterPro" id="IPR036250">
    <property type="entry name" value="AcylCo_DH-like_C"/>
</dbReference>
<dbReference type="OrthoDB" id="9765339at2"/>
<protein>
    <recommendedName>
        <fullName evidence="8">Acyl-[acyl-carrier-protein] dehydrogenase MbtN</fullName>
    </recommendedName>
    <alternativeName>
        <fullName evidence="9">Mycobactin synthase protein N</fullName>
    </alternativeName>
</protein>
<dbReference type="RefSeq" id="WP_153823343.1">
    <property type="nucleotide sequence ID" value="NZ_WJIE01000012.1"/>
</dbReference>
<dbReference type="Gene3D" id="1.20.140.10">
    <property type="entry name" value="Butyryl-CoA Dehydrogenase, subunit A, domain 3"/>
    <property type="match status" value="1"/>
</dbReference>
<dbReference type="InterPro" id="IPR006089">
    <property type="entry name" value="Acyl-CoA_DH_CS"/>
</dbReference>
<evidence type="ECO:0000259" key="11">
    <source>
        <dbReference type="Pfam" id="PF00441"/>
    </source>
</evidence>
<dbReference type="Pfam" id="PF02770">
    <property type="entry name" value="Acyl-CoA_dh_M"/>
    <property type="match status" value="1"/>
</dbReference>
<sequence>MDRNLFREEHELFRQSFRKFVDREVKPNQERWMEQGSVDREAWRKAGEGGFLCPWLDPAHGGAGGDFLHSVVVIEEMARSYDAGFAMSLHSDIVVPYLEAFGTEEQKQRWLPGCASGELVTAIAMTEPGTGSDLAGIATTAVRDGDHYVLNGSKTFISNGILCDLCIVAAKTDTSPENAHRGISLFVVEAGTPGFVKGKKLRKMGLPSQDTSELVFEDCRVPVKNRLGEEGGGFMMLMQKLQQERLVVAIGCQAAAERILEDTVAYCKERKAFGKPISKFQNTQFKLAECATKVEVGRAFLDRLISEHIAGKYLVKECSMSKLWQTEMLGEVVDECLQFFGGYGYMLEYPVTRAYMDARVQRIFAGTNEIMKVIIAKQMGL</sequence>
<evidence type="ECO:0000256" key="6">
    <source>
        <dbReference type="ARBA" id="ARBA00023002"/>
    </source>
</evidence>
<dbReference type="Gene3D" id="2.40.110.10">
    <property type="entry name" value="Butyryl-CoA Dehydrogenase, subunit A, domain 2"/>
    <property type="match status" value="1"/>
</dbReference>
<reference evidence="14 15" key="1">
    <citation type="submission" date="2019-10" db="EMBL/GenBank/DDBJ databases">
        <title>A soil myxobacterium in the family Polyangiaceae.</title>
        <authorList>
            <person name="Li Y."/>
            <person name="Wang J."/>
        </authorList>
    </citation>
    <scope>NUCLEOTIDE SEQUENCE [LARGE SCALE GENOMIC DNA]</scope>
    <source>
        <strain evidence="14 15">DSM 14734</strain>
    </source>
</reference>
<evidence type="ECO:0000256" key="1">
    <source>
        <dbReference type="ARBA" id="ARBA00001974"/>
    </source>
</evidence>
<dbReference type="SUPFAM" id="SSF47203">
    <property type="entry name" value="Acyl-CoA dehydrogenase C-terminal domain-like"/>
    <property type="match status" value="1"/>
</dbReference>
<dbReference type="EMBL" id="WJIE01000012">
    <property type="protein sequence ID" value="MRG96533.1"/>
    <property type="molecule type" value="Genomic_DNA"/>
</dbReference>
<dbReference type="PANTHER" id="PTHR48083:SF20">
    <property type="entry name" value="LONG-CHAIN SPECIFIC ACYL-COA DEHYDROGENASE, MITOCHONDRIAL"/>
    <property type="match status" value="1"/>
</dbReference>
<keyword evidence="15" id="KW-1185">Reference proteome</keyword>
<organism evidence="14 15">
    <name type="scientific">Polyangium spumosum</name>
    <dbReference type="NCBI Taxonomy" id="889282"/>
    <lineage>
        <taxon>Bacteria</taxon>
        <taxon>Pseudomonadati</taxon>
        <taxon>Myxococcota</taxon>
        <taxon>Polyangia</taxon>
        <taxon>Polyangiales</taxon>
        <taxon>Polyangiaceae</taxon>
        <taxon>Polyangium</taxon>
    </lineage>
</organism>
<dbReference type="InterPro" id="IPR009075">
    <property type="entry name" value="AcylCo_DH/oxidase_C"/>
</dbReference>
<dbReference type="InterPro" id="IPR046373">
    <property type="entry name" value="Acyl-CoA_Oxase/DH_mid-dom_sf"/>
</dbReference>
<dbReference type="FunFam" id="2.40.110.10:FF:000002">
    <property type="entry name" value="Acyl-CoA dehydrogenase fadE12"/>
    <property type="match status" value="1"/>
</dbReference>